<dbReference type="EMBL" id="UOFL01000171">
    <property type="protein sequence ID" value="VAW79015.1"/>
    <property type="molecule type" value="Genomic_DNA"/>
</dbReference>
<dbReference type="AlphaFoldDB" id="A0A3B0YDP7"/>
<protein>
    <submittedName>
        <fullName evidence="1">Uncharacterized protein</fullName>
    </submittedName>
</protein>
<reference evidence="1" key="1">
    <citation type="submission" date="2018-06" db="EMBL/GenBank/DDBJ databases">
        <authorList>
            <person name="Zhirakovskaya E."/>
        </authorList>
    </citation>
    <scope>NUCLEOTIDE SEQUENCE</scope>
</reference>
<organism evidence="1">
    <name type="scientific">hydrothermal vent metagenome</name>
    <dbReference type="NCBI Taxonomy" id="652676"/>
    <lineage>
        <taxon>unclassified sequences</taxon>
        <taxon>metagenomes</taxon>
        <taxon>ecological metagenomes</taxon>
    </lineage>
</organism>
<evidence type="ECO:0000313" key="1">
    <source>
        <dbReference type="EMBL" id="VAW79015.1"/>
    </source>
</evidence>
<name>A0A3B0YDP7_9ZZZZ</name>
<accession>A0A3B0YDP7</accession>
<sequence>MIVDTSQYVLKNLHTGKHDDAVLYHTITDHHINHVEDHWNPLLHKHLDILKKKYGFGSTDFDHIAFFKELGELNIQDAKWDWKEKRNILSNTFGYCGCALICNGLTQGLGYFEILQKHKSQISTDIVLSIIYVEFIATAPWNRDKIERQLYAGVGLTMIYHAINISFGEGLDGRVGLHSLPQSNDFYSIKCGMTDFGPDKSKDNMNYFEMSNEQAIIFLLKVNESIPI</sequence>
<proteinExistence type="predicted"/>
<gene>
    <name evidence="1" type="ORF">MNBD_GAMMA12-347</name>
</gene>